<evidence type="ECO:0000259" key="4">
    <source>
        <dbReference type="Pfam" id="PF25550"/>
    </source>
</evidence>
<keyword evidence="2" id="KW-1133">Transmembrane helix</keyword>
<dbReference type="InterPro" id="IPR057688">
    <property type="entry name" value="DUF7928"/>
</dbReference>
<feature type="transmembrane region" description="Helical" evidence="2">
    <location>
        <begin position="286"/>
        <end position="313"/>
    </location>
</feature>
<evidence type="ECO:0000256" key="2">
    <source>
        <dbReference type="SAM" id="Phobius"/>
    </source>
</evidence>
<dbReference type="Pfam" id="PF13632">
    <property type="entry name" value="Glyco_trans_2_3"/>
    <property type="match status" value="1"/>
</dbReference>
<gene>
    <name evidence="5" type="ORF">IFR04_007697</name>
</gene>
<evidence type="ECO:0008006" key="7">
    <source>
        <dbReference type="Google" id="ProtNLM"/>
    </source>
</evidence>
<dbReference type="Gene3D" id="3.90.550.10">
    <property type="entry name" value="Spore Coat Polysaccharide Biosynthesis Protein SpsA, Chain A"/>
    <property type="match status" value="1"/>
</dbReference>
<keyword evidence="6" id="KW-1185">Reference proteome</keyword>
<dbReference type="InterPro" id="IPR001173">
    <property type="entry name" value="Glyco_trans_2-like"/>
</dbReference>
<comment type="caution">
    <text evidence="5">The sequence shown here is derived from an EMBL/GenBank/DDBJ whole genome shotgun (WGS) entry which is preliminary data.</text>
</comment>
<feature type="transmembrane region" description="Helical" evidence="2">
    <location>
        <begin position="246"/>
        <end position="266"/>
    </location>
</feature>
<feature type="domain" description="DUF7928" evidence="4">
    <location>
        <begin position="60"/>
        <end position="205"/>
    </location>
</feature>
<feature type="region of interest" description="Disordered" evidence="1">
    <location>
        <begin position="409"/>
        <end position="430"/>
    </location>
</feature>
<evidence type="ECO:0000256" key="1">
    <source>
        <dbReference type="SAM" id="MobiDB-lite"/>
    </source>
</evidence>
<accession>A0A8H7THV3</accession>
<dbReference type="InterPro" id="IPR029044">
    <property type="entry name" value="Nucleotide-diphossugar_trans"/>
</dbReference>
<evidence type="ECO:0000313" key="5">
    <source>
        <dbReference type="EMBL" id="KAG4419196.1"/>
    </source>
</evidence>
<feature type="transmembrane region" description="Helical" evidence="2">
    <location>
        <begin position="677"/>
        <end position="704"/>
    </location>
</feature>
<dbReference type="PANTHER" id="PTHR35408">
    <property type="entry name" value="CHROMOSOME 15, WHOLE GENOME SHOTGUN SEQUENCE"/>
    <property type="match status" value="1"/>
</dbReference>
<feature type="transmembrane region" description="Helical" evidence="2">
    <location>
        <begin position="811"/>
        <end position="832"/>
    </location>
</feature>
<keyword evidence="2" id="KW-0472">Membrane</keyword>
<dbReference type="PANTHER" id="PTHR35408:SF1">
    <property type="entry name" value="GLYCOSYLTRANSFERASE 2-LIKE DOMAIN-CONTAINING PROTEIN"/>
    <property type="match status" value="1"/>
</dbReference>
<feature type="domain" description="Glycosyltransferase 2-like" evidence="3">
    <location>
        <begin position="501"/>
        <end position="698"/>
    </location>
</feature>
<evidence type="ECO:0000259" key="3">
    <source>
        <dbReference type="Pfam" id="PF13632"/>
    </source>
</evidence>
<feature type="transmembrane region" description="Helical" evidence="2">
    <location>
        <begin position="839"/>
        <end position="859"/>
    </location>
</feature>
<organism evidence="5 6">
    <name type="scientific">Cadophora malorum</name>
    <dbReference type="NCBI Taxonomy" id="108018"/>
    <lineage>
        <taxon>Eukaryota</taxon>
        <taxon>Fungi</taxon>
        <taxon>Dikarya</taxon>
        <taxon>Ascomycota</taxon>
        <taxon>Pezizomycotina</taxon>
        <taxon>Leotiomycetes</taxon>
        <taxon>Helotiales</taxon>
        <taxon>Ploettnerulaceae</taxon>
        <taxon>Cadophora</taxon>
    </lineage>
</organism>
<dbReference type="OrthoDB" id="38531at2759"/>
<dbReference type="Pfam" id="PF25550">
    <property type="entry name" value="DUF7928"/>
    <property type="match status" value="1"/>
</dbReference>
<dbReference type="AlphaFoldDB" id="A0A8H7THV3"/>
<evidence type="ECO:0000313" key="6">
    <source>
        <dbReference type="Proteomes" id="UP000664132"/>
    </source>
</evidence>
<reference evidence="5" key="1">
    <citation type="submission" date="2021-02" db="EMBL/GenBank/DDBJ databases">
        <title>Genome sequence Cadophora malorum strain M34.</title>
        <authorList>
            <person name="Stefanovic E."/>
            <person name="Vu D."/>
            <person name="Scully C."/>
            <person name="Dijksterhuis J."/>
            <person name="Roader J."/>
            <person name="Houbraken J."/>
        </authorList>
    </citation>
    <scope>NUCLEOTIDE SEQUENCE</scope>
    <source>
        <strain evidence="5">M34</strain>
    </source>
</reference>
<dbReference type="Proteomes" id="UP000664132">
    <property type="component" value="Unassembled WGS sequence"/>
</dbReference>
<protein>
    <recommendedName>
        <fullName evidence="7">Glycosyltransferase 2-like domain-containing protein</fullName>
    </recommendedName>
</protein>
<sequence length="868" mass="98081">MMQRALGYFRPKKGDGTIPQGPTLTGKGRQVHLTKEKWRNNFFDENFRMQSKEALAEICCSITATWLYHNQCVKNLTEEQPFEGAVYKRDRENYTFAPEGLDKSVFFREMTRMNVKCAITYNTFFIRSLLNTMVGKAISNDFVPVGGGQRIQLIPSLECLRTCKKNQLAAFVMDEKILVLWDDDPNGLFKRGFDIEAKIVLNIWEPIGGWTKPHWNIAAKALGVSDGTLSPAEIENARMESKRKTLLNNPIIVGLTLTLLVSALGLGARSLAQEIAVDGDYRRLTLLVAVPAQIFVSLFFMQIVITNIAQIIGPVDQLKKNSKFYSGQAPPRVEHGDTLPHVTIQMPVYKEGLTGVIMPTVLSLKAAMATYEMQGGSSNIFVNDDGMQLLSGAEAEARRSFYQEQNIGWVARPPHNPNPQMSGKDNGKNRFVRKGKFKKASNMNYGLMISNKIEEKLLKVGRHHSWTPLEEQEAYDVSLAEVLAEEEGRAWAEGNIRVGDYILLIDSDTRVPQDCLLDAATEMEQSPEVGILQYSSGVMQVADSFFENGITFFTNLIYTAICFTVANGDVAPFVGHNAILRWSALQQVVYKDEDGYEKFWSESHGYIIRLGAYTGDGFKEGVSLTVYDELNRWEKYAYGCNELLFRPFRLWLTRGPFTPLFLKFITSNIRITSKITILAYIGTYYAIGAAWVLTVANYFLIGWFNGHLDKYYLDSFQVFFSLILVFSALGNVSLAILRYRLGKGTLIGGLYENFKWLILMTIFLGGISLHVSQSLLSHFFEIDMTWGATAKEIETVVFFEEIPRLFKRFKVTFMFCIGGAIGMIVCANYVPWQWQIRDFVSIFPLSTVLVSHFLLPIALNPALMQLTW</sequence>
<name>A0A8H7THV3_9HELO</name>
<proteinExistence type="predicted"/>
<dbReference type="EMBL" id="JAFJYH010000111">
    <property type="protein sequence ID" value="KAG4419196.1"/>
    <property type="molecule type" value="Genomic_DNA"/>
</dbReference>
<keyword evidence="2" id="KW-0812">Transmembrane</keyword>
<feature type="transmembrane region" description="Helical" evidence="2">
    <location>
        <begin position="757"/>
        <end position="776"/>
    </location>
</feature>
<dbReference type="SUPFAM" id="SSF53448">
    <property type="entry name" value="Nucleotide-diphospho-sugar transferases"/>
    <property type="match status" value="1"/>
</dbReference>
<feature type="transmembrane region" description="Helical" evidence="2">
    <location>
        <begin position="716"/>
        <end position="737"/>
    </location>
</feature>